<organism evidence="1">
    <name type="scientific">Trypanosoma brucei brucei (strain 927/4 GUTat10.1)</name>
    <dbReference type="NCBI Taxonomy" id="185431"/>
    <lineage>
        <taxon>Eukaryota</taxon>
        <taxon>Discoba</taxon>
        <taxon>Euglenozoa</taxon>
        <taxon>Kinetoplastea</taxon>
        <taxon>Metakinetoplastina</taxon>
        <taxon>Trypanosomatida</taxon>
        <taxon>Trypanosomatidae</taxon>
        <taxon>Trypanosoma</taxon>
    </lineage>
</organism>
<dbReference type="Gene3D" id="3.90.550.50">
    <property type="match status" value="1"/>
</dbReference>
<sequence>MKADDDIFIRVPLCLKYLEVLPREKLNMGRAVGYPKEFSDEVTWHTIGYASTLSRDVVRAIVDHEPLKDLVKSPIKFRHFETYIDFRALNEDIMIGEVIRNKLKVQVLLTSDMQDCRYMIYKVVSESSPTQTKMIVIDRLKEDYYISMMTISAPTLARADLRQQINQLDKNVLEATW</sequence>
<dbReference type="CAZy" id="GT67">
    <property type="family name" value="Glycosyltransferase Family 67"/>
</dbReference>
<reference evidence="1" key="1">
    <citation type="submission" date="2005-06" db="EMBL/GenBank/DDBJ databases">
        <authorList>
            <person name="Hamlin N."/>
            <person name="Brooks K."/>
            <person name="Cherevach I."/>
            <person name="Churcher C."/>
            <person name="Goodhead I."/>
            <person name="Hauser H."/>
            <person name="Mungall K."/>
            <person name="Sanders M."/>
            <person name="Simmonds M."/>
            <person name="Walker D."/>
            <person name="White B."/>
            <person name="Berriman M."/>
            <person name="Hertz-Fowler C."/>
            <person name="Renauld H."/>
            <person name="Bohme U."/>
            <person name="Arrowsmith C."/>
            <person name="Atkin R."/>
            <person name="Chillingworth T."/>
            <person name="Cronin A."/>
            <person name="Davies R."/>
            <person name="Fraser A."/>
            <person name="Hance Z."/>
            <person name="Jagels K."/>
            <person name="Johnson D."/>
            <person name="Larke N."/>
            <person name="Leech V."/>
            <person name="Lord A."/>
            <person name="MacLeod A."/>
            <person name="Moule S."/>
            <person name="Quail M."/>
            <person name="Norbertczak H."/>
            <person name="Rabbinowitsch E."/>
            <person name="Rajandream M."/>
            <person name="Reitter C."/>
            <person name="Sharp S."/>
            <person name="Whitehead S."/>
            <person name="Woodward J."/>
            <person name="Hall N."/>
            <person name="Melville S.and.Barrell.B."/>
        </authorList>
    </citation>
    <scope>NUCLEOTIDE SEQUENCE</scope>
    <source>
        <strain evidence="1">927/4 GUTat10.1</strain>
    </source>
</reference>
<proteinExistence type="predicted"/>
<gene>
    <name evidence="1" type="ORF">Tb11.1160</name>
</gene>
<dbReference type="EMBL" id="CT009753">
    <property type="protein sequence ID" value="CAJ17095.1"/>
    <property type="molecule type" value="Genomic_DNA"/>
</dbReference>
<dbReference type="VEuPathDB" id="TriTrypDB:Tb927.11.18780"/>
<protein>
    <recommendedName>
        <fullName evidence="2">Hexosyltransferase</fullName>
    </recommendedName>
</protein>
<evidence type="ECO:0000313" key="1">
    <source>
        <dbReference type="EMBL" id="CAJ17095.1"/>
    </source>
</evidence>
<dbReference type="AlphaFoldDB" id="Q4FKC6"/>
<name>Q4FKC6_TRYB2</name>
<dbReference type="VEuPathDB" id="TriTrypDB:Tb11.1160"/>
<evidence type="ECO:0008006" key="2">
    <source>
        <dbReference type="Google" id="ProtNLM"/>
    </source>
</evidence>
<accession>Q4FKC6</accession>